<gene>
    <name evidence="2" type="ORF">PCA10_30510</name>
</gene>
<dbReference type="KEGG" id="pre:PCA10_30510"/>
<keyword evidence="1" id="KW-0732">Signal</keyword>
<organism evidence="2 3">
    <name type="scientific">Metapseudomonas resinovorans NBRC 106553</name>
    <dbReference type="NCBI Taxonomy" id="1245471"/>
    <lineage>
        <taxon>Bacteria</taxon>
        <taxon>Pseudomonadati</taxon>
        <taxon>Pseudomonadota</taxon>
        <taxon>Gammaproteobacteria</taxon>
        <taxon>Pseudomonadales</taxon>
        <taxon>Pseudomonadaceae</taxon>
        <taxon>Metapseudomonas</taxon>
    </lineage>
</organism>
<dbReference type="RefSeq" id="WP_016492929.1">
    <property type="nucleotide sequence ID" value="NC_021499.1"/>
</dbReference>
<dbReference type="Proteomes" id="UP000015503">
    <property type="component" value="Chromosome"/>
</dbReference>
<dbReference type="HOGENOM" id="CLU_2882569_0_0_6"/>
<dbReference type="PATRIC" id="fig|1245471.3.peg.3073"/>
<evidence type="ECO:0000313" key="3">
    <source>
        <dbReference type="Proteomes" id="UP000015503"/>
    </source>
</evidence>
<proteinExistence type="predicted"/>
<dbReference type="EMBL" id="AP013068">
    <property type="protein sequence ID" value="BAN48783.1"/>
    <property type="molecule type" value="Genomic_DNA"/>
</dbReference>
<keyword evidence="3" id="KW-1185">Reference proteome</keyword>
<feature type="chain" id="PRO_5004536477" evidence="1">
    <location>
        <begin position="25"/>
        <end position="63"/>
    </location>
</feature>
<sequence>MKNLKSLLTSLAFSLAGIAVHTNAATENHRGSSGICFQSTPLGSRKTLPQAIENAPDKGSLGN</sequence>
<protein>
    <submittedName>
        <fullName evidence="2">Uncharacterized protein</fullName>
    </submittedName>
</protein>
<feature type="signal peptide" evidence="1">
    <location>
        <begin position="1"/>
        <end position="24"/>
    </location>
</feature>
<evidence type="ECO:0000256" key="1">
    <source>
        <dbReference type="SAM" id="SignalP"/>
    </source>
</evidence>
<dbReference type="OrthoDB" id="7022045at2"/>
<accession>S6AS15</accession>
<reference evidence="2 3" key="1">
    <citation type="journal article" date="2013" name="Genome Announc.">
        <title>Complete Genome Sequence of the Carbazole Degrader Pseudomonas resinovorans Strain CA10 (NBRC 106553).</title>
        <authorList>
            <person name="Shintani M."/>
            <person name="Hosoyama A."/>
            <person name="Ohji S."/>
            <person name="Tsuchikane K."/>
            <person name="Takarada H."/>
            <person name="Yamazoe A."/>
            <person name="Fujita N."/>
            <person name="Nojiri H."/>
        </authorList>
    </citation>
    <scope>NUCLEOTIDE SEQUENCE [LARGE SCALE GENOMIC DNA]</scope>
    <source>
        <strain evidence="2 3">NBRC 106553</strain>
    </source>
</reference>
<dbReference type="AlphaFoldDB" id="S6AS15"/>
<evidence type="ECO:0000313" key="2">
    <source>
        <dbReference type="EMBL" id="BAN48783.1"/>
    </source>
</evidence>
<name>S6AS15_METRE</name>